<keyword evidence="4" id="KW-1185">Reference proteome</keyword>
<dbReference type="PROSITE" id="PS51677">
    <property type="entry name" value="NODB"/>
    <property type="match status" value="1"/>
</dbReference>
<dbReference type="InterPro" id="IPR002509">
    <property type="entry name" value="NODB_dom"/>
</dbReference>
<feature type="signal peptide" evidence="1">
    <location>
        <begin position="1"/>
        <end position="21"/>
    </location>
</feature>
<evidence type="ECO:0000313" key="3">
    <source>
        <dbReference type="EMBL" id="SKA79694.1"/>
    </source>
</evidence>
<dbReference type="GO" id="GO:0016020">
    <property type="term" value="C:membrane"/>
    <property type="evidence" value="ECO:0007669"/>
    <property type="project" value="TreeGrafter"/>
</dbReference>
<protein>
    <submittedName>
        <fullName evidence="3">Peptidoglycan-N-acetylmuramic acid deacetylase</fullName>
    </submittedName>
</protein>
<dbReference type="OrthoDB" id="9812065at2"/>
<keyword evidence="1" id="KW-0732">Signal</keyword>
<feature type="chain" id="PRO_5038543820" evidence="1">
    <location>
        <begin position="22"/>
        <end position="300"/>
    </location>
</feature>
<dbReference type="PANTHER" id="PTHR10587">
    <property type="entry name" value="GLYCOSYL TRANSFERASE-RELATED"/>
    <property type="match status" value="1"/>
</dbReference>
<evidence type="ECO:0000259" key="2">
    <source>
        <dbReference type="PROSITE" id="PS51677"/>
    </source>
</evidence>
<dbReference type="Pfam" id="PF01522">
    <property type="entry name" value="Polysacc_deac_1"/>
    <property type="match status" value="1"/>
</dbReference>
<dbReference type="AlphaFoldDB" id="A0A1T4WQQ9"/>
<dbReference type="EMBL" id="FUYH01000003">
    <property type="protein sequence ID" value="SKA79694.1"/>
    <property type="molecule type" value="Genomic_DNA"/>
</dbReference>
<dbReference type="PANTHER" id="PTHR10587:SF78">
    <property type="entry name" value="PEPTIDOGLYCAN-N-ACETYLMURAMIC ACID DEACETYLASE PDAA"/>
    <property type="match status" value="1"/>
</dbReference>
<dbReference type="NCBIfam" id="TIGR02884">
    <property type="entry name" value="spore_pdaA"/>
    <property type="match status" value="1"/>
</dbReference>
<dbReference type="RefSeq" id="WP_078695573.1">
    <property type="nucleotide sequence ID" value="NZ_FUYH01000003.1"/>
</dbReference>
<dbReference type="Gene3D" id="3.20.20.370">
    <property type="entry name" value="Glycoside hydrolase/deacetylase"/>
    <property type="match status" value="1"/>
</dbReference>
<evidence type="ECO:0000313" key="4">
    <source>
        <dbReference type="Proteomes" id="UP000190105"/>
    </source>
</evidence>
<dbReference type="GO" id="GO:0005975">
    <property type="term" value="P:carbohydrate metabolic process"/>
    <property type="evidence" value="ECO:0007669"/>
    <property type="project" value="InterPro"/>
</dbReference>
<dbReference type="GO" id="GO:0016810">
    <property type="term" value="F:hydrolase activity, acting on carbon-nitrogen (but not peptide) bonds"/>
    <property type="evidence" value="ECO:0007669"/>
    <property type="project" value="InterPro"/>
</dbReference>
<dbReference type="InterPro" id="IPR050248">
    <property type="entry name" value="Polysacc_deacetylase_ArnD"/>
</dbReference>
<proteinExistence type="predicted"/>
<accession>A0A1T4WQQ9</accession>
<evidence type="ECO:0000256" key="1">
    <source>
        <dbReference type="SAM" id="SignalP"/>
    </source>
</evidence>
<organism evidence="3 4">
    <name type="scientific">Caloramator quimbayensis</name>
    <dbReference type="NCBI Taxonomy" id="1147123"/>
    <lineage>
        <taxon>Bacteria</taxon>
        <taxon>Bacillati</taxon>
        <taxon>Bacillota</taxon>
        <taxon>Clostridia</taxon>
        <taxon>Eubacteriales</taxon>
        <taxon>Clostridiaceae</taxon>
        <taxon>Caloramator</taxon>
    </lineage>
</organism>
<dbReference type="SUPFAM" id="SSF88713">
    <property type="entry name" value="Glycoside hydrolase/deacetylase"/>
    <property type="match status" value="1"/>
</dbReference>
<gene>
    <name evidence="3" type="ORF">SAMN05443428_103113</name>
</gene>
<name>A0A1T4WQQ9_9CLOT</name>
<sequence>MKKISALFLAVLLILTGSCKKVSKLPETFPDIPMSQIKEPDLPKTLNSAYNYNASKTLAPSNIDLNVNLSNKTIPWGLGPNKNHVPPSIPKEHKAILDKYSGYYLGDTSQKVIYLTFDEGYEVGYTSVILDVLKANDVKAAFFVTGHYIKSQPELIKRMVEEGHLVCSHSLTHPSMPSKANSIDAFNKEFAGLEDLFKEITGLDMPKFFRPPKGEFSEKVLYLTQKLGYKTVFWSFAYKDWLVDEQPTEKYAHDKIVSSSHNGEIMLLHAVSKTNANVLDSVIKELKSEGYRFGTLYELK</sequence>
<dbReference type="InterPro" id="IPR014235">
    <property type="entry name" value="Spore_PdaA"/>
</dbReference>
<dbReference type="CDD" id="cd10948">
    <property type="entry name" value="CE4_BsPdaA_like"/>
    <property type="match status" value="1"/>
</dbReference>
<reference evidence="4" key="1">
    <citation type="submission" date="2017-02" db="EMBL/GenBank/DDBJ databases">
        <authorList>
            <person name="Varghese N."/>
            <person name="Submissions S."/>
        </authorList>
    </citation>
    <scope>NUCLEOTIDE SEQUENCE [LARGE SCALE GENOMIC DNA]</scope>
    <source>
        <strain evidence="4">USBA 833</strain>
    </source>
</reference>
<dbReference type="PROSITE" id="PS51257">
    <property type="entry name" value="PROKAR_LIPOPROTEIN"/>
    <property type="match status" value="1"/>
</dbReference>
<dbReference type="STRING" id="1147123.SAMN05443428_103113"/>
<dbReference type="Proteomes" id="UP000190105">
    <property type="component" value="Unassembled WGS sequence"/>
</dbReference>
<dbReference type="InterPro" id="IPR011330">
    <property type="entry name" value="Glyco_hydro/deAcase_b/a-brl"/>
</dbReference>
<feature type="domain" description="NodB homology" evidence="2">
    <location>
        <begin position="111"/>
        <end position="294"/>
    </location>
</feature>